<reference evidence="1 2" key="1">
    <citation type="journal article" date="2021" name="Nat. Plants">
        <title>The Taxus genome provides insights into paclitaxel biosynthesis.</title>
        <authorList>
            <person name="Xiong X."/>
            <person name="Gou J."/>
            <person name="Liao Q."/>
            <person name="Li Y."/>
            <person name="Zhou Q."/>
            <person name="Bi G."/>
            <person name="Li C."/>
            <person name="Du R."/>
            <person name="Wang X."/>
            <person name="Sun T."/>
            <person name="Guo L."/>
            <person name="Liang H."/>
            <person name="Lu P."/>
            <person name="Wu Y."/>
            <person name="Zhang Z."/>
            <person name="Ro D.K."/>
            <person name="Shang Y."/>
            <person name="Huang S."/>
            <person name="Yan J."/>
        </authorList>
    </citation>
    <scope>NUCLEOTIDE SEQUENCE [LARGE SCALE GENOMIC DNA]</scope>
    <source>
        <strain evidence="1">Ta-2019</strain>
    </source>
</reference>
<evidence type="ECO:0000313" key="2">
    <source>
        <dbReference type="Proteomes" id="UP000824469"/>
    </source>
</evidence>
<gene>
    <name evidence="1" type="ORF">KI387_004271</name>
</gene>
<protein>
    <submittedName>
        <fullName evidence="1">Uncharacterized protein</fullName>
    </submittedName>
</protein>
<proteinExistence type="predicted"/>
<feature type="non-terminal residue" evidence="1">
    <location>
        <position position="58"/>
    </location>
</feature>
<feature type="non-terminal residue" evidence="1">
    <location>
        <position position="1"/>
    </location>
</feature>
<name>A0AA38LGK7_TAXCH</name>
<dbReference type="AlphaFoldDB" id="A0AA38LGK7"/>
<dbReference type="EMBL" id="JAHRHJ020000002">
    <property type="protein sequence ID" value="KAH9324093.1"/>
    <property type="molecule type" value="Genomic_DNA"/>
</dbReference>
<accession>A0AA38LGK7</accession>
<sequence>VEWVSRHFGIAEDVPQESYVCVQATRALRRPGASPRPTGAHLVLPEENEVDAAIEPIQ</sequence>
<evidence type="ECO:0000313" key="1">
    <source>
        <dbReference type="EMBL" id="KAH9324093.1"/>
    </source>
</evidence>
<comment type="caution">
    <text evidence="1">The sequence shown here is derived from an EMBL/GenBank/DDBJ whole genome shotgun (WGS) entry which is preliminary data.</text>
</comment>
<keyword evidence="2" id="KW-1185">Reference proteome</keyword>
<organism evidence="1 2">
    <name type="scientific">Taxus chinensis</name>
    <name type="common">Chinese yew</name>
    <name type="synonym">Taxus wallichiana var. chinensis</name>
    <dbReference type="NCBI Taxonomy" id="29808"/>
    <lineage>
        <taxon>Eukaryota</taxon>
        <taxon>Viridiplantae</taxon>
        <taxon>Streptophyta</taxon>
        <taxon>Embryophyta</taxon>
        <taxon>Tracheophyta</taxon>
        <taxon>Spermatophyta</taxon>
        <taxon>Pinopsida</taxon>
        <taxon>Pinidae</taxon>
        <taxon>Conifers II</taxon>
        <taxon>Cupressales</taxon>
        <taxon>Taxaceae</taxon>
        <taxon>Taxus</taxon>
    </lineage>
</organism>
<dbReference type="Proteomes" id="UP000824469">
    <property type="component" value="Unassembled WGS sequence"/>
</dbReference>